<name>M5RK30_9BACT</name>
<dbReference type="Proteomes" id="UP000011991">
    <property type="component" value="Unassembled WGS sequence"/>
</dbReference>
<gene>
    <name evidence="1" type="ORF">RMSM_03516</name>
</gene>
<dbReference type="InterPro" id="IPR027417">
    <property type="entry name" value="P-loop_NTPase"/>
</dbReference>
<dbReference type="EMBL" id="ANOG01000507">
    <property type="protein sequence ID" value="EMI19556.1"/>
    <property type="molecule type" value="Genomic_DNA"/>
</dbReference>
<evidence type="ECO:0008006" key="3">
    <source>
        <dbReference type="Google" id="ProtNLM"/>
    </source>
</evidence>
<protein>
    <recommendedName>
        <fullName evidence="3">Type IV secretion system coupling protein TraD DNA-binding domain-containing protein</fullName>
    </recommendedName>
</protein>
<reference evidence="1 2" key="1">
    <citation type="journal article" date="2013" name="Mar. Genomics">
        <title>Expression of sulfatases in Rhodopirellula baltica and the diversity of sulfatases in the genus Rhodopirellula.</title>
        <authorList>
            <person name="Wegner C.E."/>
            <person name="Richter-Heitmann T."/>
            <person name="Klindworth A."/>
            <person name="Klockow C."/>
            <person name="Richter M."/>
            <person name="Achstetter T."/>
            <person name="Glockner F.O."/>
            <person name="Harder J."/>
        </authorList>
    </citation>
    <scope>NUCLEOTIDE SEQUENCE [LARGE SCALE GENOMIC DNA]</scope>
    <source>
        <strain evidence="1 2">SM1</strain>
    </source>
</reference>
<evidence type="ECO:0000313" key="2">
    <source>
        <dbReference type="Proteomes" id="UP000011991"/>
    </source>
</evidence>
<dbReference type="RefSeq" id="WP_008698251.1">
    <property type="nucleotide sequence ID" value="NZ_ANOG01000507.1"/>
</dbReference>
<evidence type="ECO:0000313" key="1">
    <source>
        <dbReference type="EMBL" id="EMI19556.1"/>
    </source>
</evidence>
<sequence>MDGNVLIGGKTGSGKSELIKTLLDGQVVILDGQPNATAHSYWKHCLLNRIRTAYENLDDYERFIPLRVLPLATGATQRRAEEQKHIESLLETLIRRRGSASTDANPLIEQVTEYWCRLVYANERSLKDALQIFHNRDMLNEFILDCTDGEVRAWWQSQPSHPASFERIVGATSRLLQPLRMPAVGVRLSRSSDFIDLIDAGFNYLSDGGRSITQSELRFINATRLKEIIRYKQQGGKRELTVVIEESEAMGMIGPQEAIAIQTLRKTGLRWIIVCQEPAWDE</sequence>
<dbReference type="PATRIC" id="fig|1265738.3.peg.3516"/>
<comment type="caution">
    <text evidence="1">The sequence shown here is derived from an EMBL/GenBank/DDBJ whole genome shotgun (WGS) entry which is preliminary data.</text>
</comment>
<dbReference type="SUPFAM" id="SSF52540">
    <property type="entry name" value="P-loop containing nucleoside triphosphate hydrolases"/>
    <property type="match status" value="1"/>
</dbReference>
<dbReference type="AlphaFoldDB" id="M5RK30"/>
<proteinExistence type="predicted"/>
<organism evidence="1 2">
    <name type="scientific">Rhodopirellula maiorica SM1</name>
    <dbReference type="NCBI Taxonomy" id="1265738"/>
    <lineage>
        <taxon>Bacteria</taxon>
        <taxon>Pseudomonadati</taxon>
        <taxon>Planctomycetota</taxon>
        <taxon>Planctomycetia</taxon>
        <taxon>Pirellulales</taxon>
        <taxon>Pirellulaceae</taxon>
        <taxon>Novipirellula</taxon>
    </lineage>
</organism>
<accession>M5RK30</accession>
<keyword evidence="2" id="KW-1185">Reference proteome</keyword>